<accession>A0A366F0A3</accession>
<dbReference type="RefSeq" id="WP_113967963.1">
    <property type="nucleotide sequence ID" value="NZ_QNRJ01000001.1"/>
</dbReference>
<reference evidence="3 4" key="1">
    <citation type="submission" date="2018-06" db="EMBL/GenBank/DDBJ databases">
        <title>Freshwater and sediment microbial communities from various areas in North America, analyzing microbe dynamics in response to fracking.</title>
        <authorList>
            <person name="Lamendella R."/>
        </authorList>
    </citation>
    <scope>NUCLEOTIDE SEQUENCE [LARGE SCALE GENOMIC DNA]</scope>
    <source>
        <strain evidence="3 4">97B</strain>
    </source>
</reference>
<name>A0A366F0A3_9BACI</name>
<protein>
    <submittedName>
        <fullName evidence="3">Alpha-ribazole phosphatase</fullName>
    </submittedName>
</protein>
<evidence type="ECO:0000256" key="1">
    <source>
        <dbReference type="PIRSR" id="PIRSR613078-1"/>
    </source>
</evidence>
<dbReference type="SMART" id="SM00855">
    <property type="entry name" value="PGAM"/>
    <property type="match status" value="1"/>
</dbReference>
<dbReference type="OrthoDB" id="9783269at2"/>
<dbReference type="PANTHER" id="PTHR48100">
    <property type="entry name" value="BROAD-SPECIFICITY PHOSPHATASE YOR283W-RELATED"/>
    <property type="match status" value="1"/>
</dbReference>
<dbReference type="InterPro" id="IPR050275">
    <property type="entry name" value="PGM_Phosphatase"/>
</dbReference>
<dbReference type="EMBL" id="QNRJ01000001">
    <property type="protein sequence ID" value="RBP08102.1"/>
    <property type="molecule type" value="Genomic_DNA"/>
</dbReference>
<feature type="active site" description="Tele-phosphohistidine intermediate" evidence="1">
    <location>
        <position position="12"/>
    </location>
</feature>
<dbReference type="Gene3D" id="3.40.50.1240">
    <property type="entry name" value="Phosphoglycerate mutase-like"/>
    <property type="match status" value="1"/>
</dbReference>
<sequence length="209" mass="24298">MDDYMVIACIRHGLTDENEQGKYLGWTNSSLSRKGIELLKRRNTLFEEYERCFSSDLNRCIETAHFLFPHAPLISSSLLRELHFGSWEGLTYESLKEDDVYQEWILDPSISPPNGEGMNQFGNRVELAWAQIIKQIEEHNGKRYAVITHGGVIRHLLTSLSPKNVHRTFWEWEVNHGEGYELVWKTENDWRNQTCTSLREVPLMGKADG</sequence>
<feature type="active site" description="Proton donor/acceptor" evidence="1">
    <location>
        <position position="81"/>
    </location>
</feature>
<proteinExistence type="predicted"/>
<dbReference type="InterPro" id="IPR013078">
    <property type="entry name" value="His_Pase_superF_clade-1"/>
</dbReference>
<dbReference type="InterPro" id="IPR029033">
    <property type="entry name" value="His_PPase_superfam"/>
</dbReference>
<evidence type="ECO:0000256" key="2">
    <source>
        <dbReference type="PIRSR" id="PIRSR613078-2"/>
    </source>
</evidence>
<dbReference type="Pfam" id="PF00300">
    <property type="entry name" value="His_Phos_1"/>
    <property type="match status" value="1"/>
</dbReference>
<feature type="binding site" evidence="2">
    <location>
        <begin position="11"/>
        <end position="18"/>
    </location>
    <ligand>
        <name>substrate</name>
    </ligand>
</feature>
<dbReference type="PANTHER" id="PTHR48100:SF1">
    <property type="entry name" value="HISTIDINE PHOSPHATASE FAMILY PROTEIN-RELATED"/>
    <property type="match status" value="1"/>
</dbReference>
<evidence type="ECO:0000313" key="3">
    <source>
        <dbReference type="EMBL" id="RBP08102.1"/>
    </source>
</evidence>
<evidence type="ECO:0000313" key="4">
    <source>
        <dbReference type="Proteomes" id="UP000252118"/>
    </source>
</evidence>
<dbReference type="AlphaFoldDB" id="A0A366F0A3"/>
<dbReference type="GO" id="GO:0005737">
    <property type="term" value="C:cytoplasm"/>
    <property type="evidence" value="ECO:0007669"/>
    <property type="project" value="TreeGrafter"/>
</dbReference>
<organism evidence="3 4">
    <name type="scientific">Rossellomorea aquimaris</name>
    <dbReference type="NCBI Taxonomy" id="189382"/>
    <lineage>
        <taxon>Bacteria</taxon>
        <taxon>Bacillati</taxon>
        <taxon>Bacillota</taxon>
        <taxon>Bacilli</taxon>
        <taxon>Bacillales</taxon>
        <taxon>Bacillaceae</taxon>
        <taxon>Rossellomorea</taxon>
    </lineage>
</organism>
<dbReference type="CDD" id="cd07067">
    <property type="entry name" value="HP_PGM_like"/>
    <property type="match status" value="1"/>
</dbReference>
<comment type="caution">
    <text evidence="3">The sequence shown here is derived from an EMBL/GenBank/DDBJ whole genome shotgun (WGS) entry which is preliminary data.</text>
</comment>
<feature type="binding site" evidence="2">
    <location>
        <position position="59"/>
    </location>
    <ligand>
        <name>substrate</name>
    </ligand>
</feature>
<dbReference type="Proteomes" id="UP000252118">
    <property type="component" value="Unassembled WGS sequence"/>
</dbReference>
<gene>
    <name evidence="3" type="ORF">DET59_101475</name>
</gene>
<dbReference type="GO" id="GO:0016791">
    <property type="term" value="F:phosphatase activity"/>
    <property type="evidence" value="ECO:0007669"/>
    <property type="project" value="TreeGrafter"/>
</dbReference>
<dbReference type="SUPFAM" id="SSF53254">
    <property type="entry name" value="Phosphoglycerate mutase-like"/>
    <property type="match status" value="1"/>
</dbReference>